<dbReference type="InterPro" id="IPR036388">
    <property type="entry name" value="WH-like_DNA-bd_sf"/>
</dbReference>
<dbReference type="InterPro" id="IPR013325">
    <property type="entry name" value="RNA_pol_sigma_r2"/>
</dbReference>
<evidence type="ECO:0000313" key="7">
    <source>
        <dbReference type="EMBL" id="CAI4030272.1"/>
    </source>
</evidence>
<sequence>MDNQIAAERFSLFREYYDELVGFLTLKLRSRDQAMDVAQETFLRVLTQDSTVPVVQPRAFLYKTALNLTVDLFRKRQRRAEDSLDAEGMRESLIASPEQEAIVEAREQIRLLYEAIMELPPRCRQVFLLHKFKDRSHAEIAAHFGISISMVEKHISKATAHCRARFQDIS</sequence>
<dbReference type="InterPro" id="IPR013249">
    <property type="entry name" value="RNA_pol_sigma70_r4_t2"/>
</dbReference>
<dbReference type="Pfam" id="PF04542">
    <property type="entry name" value="Sigma70_r2"/>
    <property type="match status" value="1"/>
</dbReference>
<dbReference type="PANTHER" id="PTHR43133:SF63">
    <property type="entry name" value="RNA POLYMERASE SIGMA FACTOR FECI-RELATED"/>
    <property type="match status" value="1"/>
</dbReference>
<evidence type="ECO:0000259" key="5">
    <source>
        <dbReference type="Pfam" id="PF04542"/>
    </source>
</evidence>
<organism evidence="7 8">
    <name type="scientific">Nitrospira tepida</name>
    <dbReference type="NCBI Taxonomy" id="2973512"/>
    <lineage>
        <taxon>Bacteria</taxon>
        <taxon>Pseudomonadati</taxon>
        <taxon>Nitrospirota</taxon>
        <taxon>Nitrospiria</taxon>
        <taxon>Nitrospirales</taxon>
        <taxon>Nitrospiraceae</taxon>
        <taxon>Nitrospira</taxon>
    </lineage>
</organism>
<dbReference type="RefSeq" id="WP_289267268.1">
    <property type="nucleotide sequence ID" value="NZ_OX365700.1"/>
</dbReference>
<dbReference type="NCBIfam" id="TIGR02937">
    <property type="entry name" value="sigma70-ECF"/>
    <property type="match status" value="1"/>
</dbReference>
<keyword evidence="3" id="KW-0731">Sigma factor</keyword>
<dbReference type="KEGG" id="nti:DNFV4_00700"/>
<dbReference type="Pfam" id="PF08281">
    <property type="entry name" value="Sigma70_r4_2"/>
    <property type="match status" value="1"/>
</dbReference>
<dbReference type="Gene3D" id="1.10.10.10">
    <property type="entry name" value="Winged helix-like DNA-binding domain superfamily/Winged helix DNA-binding domain"/>
    <property type="match status" value="1"/>
</dbReference>
<keyword evidence="4" id="KW-0804">Transcription</keyword>
<evidence type="ECO:0000256" key="3">
    <source>
        <dbReference type="ARBA" id="ARBA00023082"/>
    </source>
</evidence>
<dbReference type="EMBL" id="OX365700">
    <property type="protein sequence ID" value="CAI4030272.1"/>
    <property type="molecule type" value="Genomic_DNA"/>
</dbReference>
<proteinExistence type="inferred from homology"/>
<reference evidence="7" key="1">
    <citation type="submission" date="2022-10" db="EMBL/GenBank/DDBJ databases">
        <authorList>
            <person name="Koch H."/>
        </authorList>
    </citation>
    <scope>NUCLEOTIDE SEQUENCE</scope>
    <source>
        <strain evidence="7">DNF</strain>
    </source>
</reference>
<dbReference type="CDD" id="cd06171">
    <property type="entry name" value="Sigma70_r4"/>
    <property type="match status" value="1"/>
</dbReference>
<accession>A0AA86MWI1</accession>
<dbReference type="InterPro" id="IPR014284">
    <property type="entry name" value="RNA_pol_sigma-70_dom"/>
</dbReference>
<dbReference type="InterPro" id="IPR039425">
    <property type="entry name" value="RNA_pol_sigma-70-like"/>
</dbReference>
<keyword evidence="2" id="KW-0805">Transcription regulation</keyword>
<dbReference type="GO" id="GO:0016987">
    <property type="term" value="F:sigma factor activity"/>
    <property type="evidence" value="ECO:0007669"/>
    <property type="project" value="UniProtKB-KW"/>
</dbReference>
<protein>
    <submittedName>
        <fullName evidence="7">Sigma-70 factor FpvI, controling pyoverdin biosynthesis</fullName>
    </submittedName>
</protein>
<dbReference type="AlphaFoldDB" id="A0AA86MWI1"/>
<evidence type="ECO:0000313" key="8">
    <source>
        <dbReference type="Proteomes" id="UP001179121"/>
    </source>
</evidence>
<name>A0AA86MWI1_9BACT</name>
<dbReference type="GO" id="GO:0003677">
    <property type="term" value="F:DNA binding"/>
    <property type="evidence" value="ECO:0007669"/>
    <property type="project" value="InterPro"/>
</dbReference>
<dbReference type="Proteomes" id="UP001179121">
    <property type="component" value="Chromosome"/>
</dbReference>
<gene>
    <name evidence="7" type="ORF">DNFV4_00700</name>
</gene>
<comment type="similarity">
    <text evidence="1">Belongs to the sigma-70 factor family. ECF subfamily.</text>
</comment>
<dbReference type="SUPFAM" id="SSF88946">
    <property type="entry name" value="Sigma2 domain of RNA polymerase sigma factors"/>
    <property type="match status" value="1"/>
</dbReference>
<feature type="domain" description="RNA polymerase sigma-70 region 2" evidence="5">
    <location>
        <begin position="12"/>
        <end position="79"/>
    </location>
</feature>
<dbReference type="InterPro" id="IPR007627">
    <property type="entry name" value="RNA_pol_sigma70_r2"/>
</dbReference>
<evidence type="ECO:0000256" key="2">
    <source>
        <dbReference type="ARBA" id="ARBA00023015"/>
    </source>
</evidence>
<dbReference type="Gene3D" id="1.10.1740.10">
    <property type="match status" value="1"/>
</dbReference>
<evidence type="ECO:0000256" key="1">
    <source>
        <dbReference type="ARBA" id="ARBA00010641"/>
    </source>
</evidence>
<evidence type="ECO:0000256" key="4">
    <source>
        <dbReference type="ARBA" id="ARBA00023163"/>
    </source>
</evidence>
<evidence type="ECO:0000259" key="6">
    <source>
        <dbReference type="Pfam" id="PF08281"/>
    </source>
</evidence>
<feature type="domain" description="RNA polymerase sigma factor 70 region 4 type 2" evidence="6">
    <location>
        <begin position="110"/>
        <end position="162"/>
    </location>
</feature>
<dbReference type="GO" id="GO:0006352">
    <property type="term" value="P:DNA-templated transcription initiation"/>
    <property type="evidence" value="ECO:0007669"/>
    <property type="project" value="InterPro"/>
</dbReference>
<dbReference type="InterPro" id="IPR013324">
    <property type="entry name" value="RNA_pol_sigma_r3/r4-like"/>
</dbReference>
<dbReference type="PANTHER" id="PTHR43133">
    <property type="entry name" value="RNA POLYMERASE ECF-TYPE SIGMA FACTO"/>
    <property type="match status" value="1"/>
</dbReference>
<dbReference type="SUPFAM" id="SSF88659">
    <property type="entry name" value="Sigma3 and sigma4 domains of RNA polymerase sigma factors"/>
    <property type="match status" value="1"/>
</dbReference>
<keyword evidence="8" id="KW-1185">Reference proteome</keyword>